<keyword evidence="5" id="KW-0732">Signal</keyword>
<feature type="domain" description="Metallo-beta-lactamase" evidence="6">
    <location>
        <begin position="90"/>
        <end position="295"/>
    </location>
</feature>
<dbReference type="SUPFAM" id="SSF56281">
    <property type="entry name" value="Metallo-hydrolase/oxidoreductase"/>
    <property type="match status" value="1"/>
</dbReference>
<evidence type="ECO:0000256" key="4">
    <source>
        <dbReference type="ARBA" id="ARBA00022833"/>
    </source>
</evidence>
<evidence type="ECO:0000313" key="7">
    <source>
        <dbReference type="EMBL" id="TCV93432.1"/>
    </source>
</evidence>
<comment type="caution">
    <text evidence="7">The sequence shown here is derived from an EMBL/GenBank/DDBJ whole genome shotgun (WGS) entry which is preliminary data.</text>
</comment>
<reference evidence="7 8" key="1">
    <citation type="submission" date="2019-03" db="EMBL/GenBank/DDBJ databases">
        <title>Above-ground endophytic microbial communities from plants in different locations in the United States.</title>
        <authorList>
            <person name="Frank C."/>
        </authorList>
    </citation>
    <scope>NUCLEOTIDE SEQUENCE [LARGE SCALE GENOMIC DNA]</scope>
    <source>
        <strain evidence="7 8">LP_13_YM</strain>
    </source>
</reference>
<keyword evidence="4" id="KW-0862">Zinc</keyword>
<dbReference type="InterPro" id="IPR051013">
    <property type="entry name" value="MBL_superfamily_lactonases"/>
</dbReference>
<dbReference type="Gene3D" id="3.60.15.10">
    <property type="entry name" value="Ribonuclease Z/Hydroxyacylglutathione hydrolase-like"/>
    <property type="match status" value="1"/>
</dbReference>
<organism evidence="7 8">
    <name type="scientific">Luteibacter rhizovicinus</name>
    <dbReference type="NCBI Taxonomy" id="242606"/>
    <lineage>
        <taxon>Bacteria</taxon>
        <taxon>Pseudomonadati</taxon>
        <taxon>Pseudomonadota</taxon>
        <taxon>Gammaproteobacteria</taxon>
        <taxon>Lysobacterales</taxon>
        <taxon>Rhodanobacteraceae</taxon>
        <taxon>Luteibacter</taxon>
    </lineage>
</organism>
<evidence type="ECO:0000259" key="6">
    <source>
        <dbReference type="SMART" id="SM00849"/>
    </source>
</evidence>
<evidence type="ECO:0000313" key="8">
    <source>
        <dbReference type="Proteomes" id="UP000295645"/>
    </source>
</evidence>
<gene>
    <name evidence="7" type="ORF">EC912_105293</name>
</gene>
<dbReference type="Proteomes" id="UP000295645">
    <property type="component" value="Unassembled WGS sequence"/>
</dbReference>
<protein>
    <submittedName>
        <fullName evidence="7">Glyoxylase-like metal-dependent hydrolase (Beta-lactamase superfamily II)</fullName>
    </submittedName>
</protein>
<dbReference type="InterPro" id="IPR006311">
    <property type="entry name" value="TAT_signal"/>
</dbReference>
<evidence type="ECO:0000256" key="2">
    <source>
        <dbReference type="ARBA" id="ARBA00022723"/>
    </source>
</evidence>
<dbReference type="CDD" id="cd07720">
    <property type="entry name" value="OPHC2-like_MBL-fold"/>
    <property type="match status" value="1"/>
</dbReference>
<evidence type="ECO:0000256" key="3">
    <source>
        <dbReference type="ARBA" id="ARBA00022801"/>
    </source>
</evidence>
<feature type="signal peptide" evidence="5">
    <location>
        <begin position="1"/>
        <end position="28"/>
    </location>
</feature>
<dbReference type="InterPro" id="IPR001279">
    <property type="entry name" value="Metallo-B-lactamas"/>
</dbReference>
<dbReference type="GO" id="GO:0046872">
    <property type="term" value="F:metal ion binding"/>
    <property type="evidence" value="ECO:0007669"/>
    <property type="project" value="UniProtKB-KW"/>
</dbReference>
<dbReference type="Pfam" id="PF00753">
    <property type="entry name" value="Lactamase_B"/>
    <property type="match status" value="1"/>
</dbReference>
<evidence type="ECO:0000256" key="1">
    <source>
        <dbReference type="ARBA" id="ARBA00007749"/>
    </source>
</evidence>
<dbReference type="EMBL" id="SMCS01000005">
    <property type="protein sequence ID" value="TCV93432.1"/>
    <property type="molecule type" value="Genomic_DNA"/>
</dbReference>
<comment type="similarity">
    <text evidence="1">Belongs to the metallo-beta-lactamase superfamily.</text>
</comment>
<evidence type="ECO:0000256" key="5">
    <source>
        <dbReference type="SAM" id="SignalP"/>
    </source>
</evidence>
<accession>A0A4R3YMJ3</accession>
<dbReference type="AlphaFoldDB" id="A0A4R3YMJ3"/>
<keyword evidence="8" id="KW-1185">Reference proteome</keyword>
<dbReference type="PROSITE" id="PS51318">
    <property type="entry name" value="TAT"/>
    <property type="match status" value="1"/>
</dbReference>
<keyword evidence="2" id="KW-0479">Metal-binding</keyword>
<dbReference type="GO" id="GO:0016787">
    <property type="term" value="F:hydrolase activity"/>
    <property type="evidence" value="ECO:0007669"/>
    <property type="project" value="UniProtKB-KW"/>
</dbReference>
<dbReference type="SMART" id="SM00849">
    <property type="entry name" value="Lactamase_B"/>
    <property type="match status" value="1"/>
</dbReference>
<sequence length="326" mass="34348">MKSLHISRRTLCALVALAFAASAAPVYATAPMMQRQAPGFYRMMLGNDEIIALSDGTFDLPTDKLLVAPDPKRMATLLARAHDGTAVETTVNAFLVNTGSKLILIDTGSAELLGPTLGKVLDNLRAAGYQPEQVDEVLITHLHVDHVGGLLNNGKPSFPNATVRVSKAEADYWLNPANKDKAPESVRSGFVGAAAALKPYIDAGRFKTFSGAAVLEPGITAVASPGHTPGHVSYRVESQGKTMLFWGDLVHVADVQFAAPAITIAFDSDQPAARSARTAAYADAARKGYWVAGAHLPFPGIGHVESTSGGNVWAPVAWSENRAAGP</sequence>
<dbReference type="InterPro" id="IPR036866">
    <property type="entry name" value="RibonucZ/Hydroxyglut_hydro"/>
</dbReference>
<dbReference type="PANTHER" id="PTHR42978">
    <property type="entry name" value="QUORUM-QUENCHING LACTONASE YTNP-RELATED-RELATED"/>
    <property type="match status" value="1"/>
</dbReference>
<feature type="chain" id="PRO_5020776911" evidence="5">
    <location>
        <begin position="29"/>
        <end position="326"/>
    </location>
</feature>
<proteinExistence type="inferred from homology"/>
<name>A0A4R3YMJ3_9GAMM</name>
<keyword evidence="3 7" id="KW-0378">Hydrolase</keyword>
<dbReference type="OrthoDB" id="5443440at2"/>
<dbReference type="RefSeq" id="WP_132145213.1">
    <property type="nucleotide sequence ID" value="NZ_SMCS01000005.1"/>
</dbReference>
<dbReference type="PANTHER" id="PTHR42978:SF6">
    <property type="entry name" value="QUORUM-QUENCHING LACTONASE YTNP-RELATED"/>
    <property type="match status" value="1"/>
</dbReference>